<accession>A0A368Q3P7</accession>
<name>A0A368Q3P7_SETIT</name>
<dbReference type="AlphaFoldDB" id="A0A368Q3P7"/>
<dbReference type="EMBL" id="CM003529">
    <property type="protein sequence ID" value="RCV12502.1"/>
    <property type="molecule type" value="Genomic_DNA"/>
</dbReference>
<sequence length="121" mass="13637">MNQFSGSKLNHPAPLMYIVAERTVDQWRAPLAKHLASVPRATGARPGRQPRKEHGHRRLPRLHRWRRQAGAVAAGRRADDTAHACSGGDDDGGENQSHHETKRPAPRRDHRRRSATRAGRR</sequence>
<feature type="region of interest" description="Disordered" evidence="1">
    <location>
        <begin position="35"/>
        <end position="121"/>
    </location>
</feature>
<feature type="compositionally biased region" description="Basic residues" evidence="1">
    <location>
        <begin position="108"/>
        <end position="121"/>
    </location>
</feature>
<evidence type="ECO:0000256" key="1">
    <source>
        <dbReference type="SAM" id="MobiDB-lite"/>
    </source>
</evidence>
<evidence type="ECO:0000313" key="2">
    <source>
        <dbReference type="EMBL" id="RCV12502.1"/>
    </source>
</evidence>
<proteinExistence type="predicted"/>
<protein>
    <submittedName>
        <fullName evidence="2">Uncharacterized protein</fullName>
    </submittedName>
</protein>
<gene>
    <name evidence="2" type="ORF">SETIT_2G273800v2</name>
</gene>
<reference evidence="2" key="2">
    <citation type="submission" date="2015-07" db="EMBL/GenBank/DDBJ databases">
        <authorList>
            <person name="Noorani M."/>
        </authorList>
    </citation>
    <scope>NUCLEOTIDE SEQUENCE</scope>
    <source>
        <strain evidence="2">Yugu1</strain>
    </source>
</reference>
<feature type="compositionally biased region" description="Basic residues" evidence="1">
    <location>
        <begin position="48"/>
        <end position="67"/>
    </location>
</feature>
<feature type="compositionally biased region" description="Basic and acidic residues" evidence="1">
    <location>
        <begin position="96"/>
        <end position="107"/>
    </location>
</feature>
<reference evidence="2" key="1">
    <citation type="journal article" date="2012" name="Nat. Biotechnol.">
        <title>Reference genome sequence of the model plant Setaria.</title>
        <authorList>
            <person name="Bennetzen J.L."/>
            <person name="Schmutz J."/>
            <person name="Wang H."/>
            <person name="Percifield R."/>
            <person name="Hawkins J."/>
            <person name="Pontaroli A.C."/>
            <person name="Estep M."/>
            <person name="Feng L."/>
            <person name="Vaughn J.N."/>
            <person name="Grimwood J."/>
            <person name="Jenkins J."/>
            <person name="Barry K."/>
            <person name="Lindquist E."/>
            <person name="Hellsten U."/>
            <person name="Deshpande S."/>
            <person name="Wang X."/>
            <person name="Wu X."/>
            <person name="Mitros T."/>
            <person name="Triplett J."/>
            <person name="Yang X."/>
            <person name="Ye C.Y."/>
            <person name="Mauro-Herrera M."/>
            <person name="Wang L."/>
            <person name="Li P."/>
            <person name="Sharma M."/>
            <person name="Sharma R."/>
            <person name="Ronald P.C."/>
            <person name="Panaud O."/>
            <person name="Kellogg E.A."/>
            <person name="Brutnell T.P."/>
            <person name="Doust A.N."/>
            <person name="Tuskan G.A."/>
            <person name="Rokhsar D."/>
            <person name="Devos K.M."/>
        </authorList>
    </citation>
    <scope>NUCLEOTIDE SEQUENCE [LARGE SCALE GENOMIC DNA]</scope>
    <source>
        <strain evidence="2">Yugu1</strain>
    </source>
</reference>
<organism evidence="2">
    <name type="scientific">Setaria italica</name>
    <name type="common">Foxtail millet</name>
    <name type="synonym">Panicum italicum</name>
    <dbReference type="NCBI Taxonomy" id="4555"/>
    <lineage>
        <taxon>Eukaryota</taxon>
        <taxon>Viridiplantae</taxon>
        <taxon>Streptophyta</taxon>
        <taxon>Embryophyta</taxon>
        <taxon>Tracheophyta</taxon>
        <taxon>Spermatophyta</taxon>
        <taxon>Magnoliopsida</taxon>
        <taxon>Liliopsida</taxon>
        <taxon>Poales</taxon>
        <taxon>Poaceae</taxon>
        <taxon>PACMAD clade</taxon>
        <taxon>Panicoideae</taxon>
        <taxon>Panicodae</taxon>
        <taxon>Paniceae</taxon>
        <taxon>Cenchrinae</taxon>
        <taxon>Setaria</taxon>
    </lineage>
</organism>